<dbReference type="InterPro" id="IPR005133">
    <property type="entry name" value="PhaG_MnhG_YufB"/>
</dbReference>
<dbReference type="EMBL" id="FRDM01000012">
    <property type="protein sequence ID" value="SHN78672.1"/>
    <property type="molecule type" value="Genomic_DNA"/>
</dbReference>
<sequence length="119" mass="11809">MTAQTVVGDAFVLVGVFLIGVAAIGLLRLPDVYNRANAVAKAASLGLVSVLLGVVVLTPGVTAVVVLLVAIALQLFTVPIAGYKIGEAAFLSGAPVAPGTHCDDLGAGYGRDGAPPTGR</sequence>
<reference evidence="3 4" key="1">
    <citation type="submission" date="2016-12" db="EMBL/GenBank/DDBJ databases">
        <authorList>
            <person name="Song W.-J."/>
            <person name="Kurnit D.M."/>
        </authorList>
    </citation>
    <scope>NUCLEOTIDE SEQUENCE [LARGE SCALE GENOMIC DNA]</scope>
    <source>
        <strain evidence="3 4">DSM 43162</strain>
    </source>
</reference>
<evidence type="ECO:0000256" key="2">
    <source>
        <dbReference type="SAM" id="Phobius"/>
    </source>
</evidence>
<dbReference type="Pfam" id="PF03334">
    <property type="entry name" value="PhaG_MnhG_YufB"/>
    <property type="match status" value="1"/>
</dbReference>
<dbReference type="Proteomes" id="UP000184428">
    <property type="component" value="Unassembled WGS sequence"/>
</dbReference>
<dbReference type="PANTHER" id="PTHR34703:SF1">
    <property type="entry name" value="ANTIPORTER SUBUNIT MNHG2-RELATED"/>
    <property type="match status" value="1"/>
</dbReference>
<evidence type="ECO:0000256" key="1">
    <source>
        <dbReference type="ARBA" id="ARBA00008404"/>
    </source>
</evidence>
<evidence type="ECO:0000313" key="4">
    <source>
        <dbReference type="Proteomes" id="UP000184428"/>
    </source>
</evidence>
<name>A0A1M7U6H3_9ACTN</name>
<gene>
    <name evidence="3" type="ORF">SAMN05660350_02657</name>
</gene>
<comment type="similarity">
    <text evidence="1">Belongs to the CPA3 antiporters (TC 2.A.63) subunit G family.</text>
</comment>
<keyword evidence="2" id="KW-0812">Transmembrane</keyword>
<accession>A0A1M7U6H3</accession>
<dbReference type="NCBIfam" id="TIGR01300">
    <property type="entry name" value="CPA3_mnhG_phaG"/>
    <property type="match status" value="1"/>
</dbReference>
<organism evidence="3 4">
    <name type="scientific">Geodermatophilus obscurus</name>
    <dbReference type="NCBI Taxonomy" id="1861"/>
    <lineage>
        <taxon>Bacteria</taxon>
        <taxon>Bacillati</taxon>
        <taxon>Actinomycetota</taxon>
        <taxon>Actinomycetes</taxon>
        <taxon>Geodermatophilales</taxon>
        <taxon>Geodermatophilaceae</taxon>
        <taxon>Geodermatophilus</taxon>
    </lineage>
</organism>
<dbReference type="RefSeq" id="WP_072918653.1">
    <property type="nucleotide sequence ID" value="NZ_FRDM01000012.1"/>
</dbReference>
<dbReference type="OrthoDB" id="3214257at2"/>
<proteinExistence type="inferred from homology"/>
<evidence type="ECO:0000313" key="3">
    <source>
        <dbReference type="EMBL" id="SHN78672.1"/>
    </source>
</evidence>
<dbReference type="AlphaFoldDB" id="A0A1M7U6H3"/>
<feature type="transmembrane region" description="Helical" evidence="2">
    <location>
        <begin position="6"/>
        <end position="27"/>
    </location>
</feature>
<keyword evidence="2" id="KW-0472">Membrane</keyword>
<protein>
    <submittedName>
        <fullName evidence="3">Multisubunit sodium/proton antiporter, MrpG subunit (TC 2.A.63.1)</fullName>
    </submittedName>
</protein>
<keyword evidence="2" id="KW-1133">Transmembrane helix</keyword>
<dbReference type="GO" id="GO:0015385">
    <property type="term" value="F:sodium:proton antiporter activity"/>
    <property type="evidence" value="ECO:0007669"/>
    <property type="project" value="TreeGrafter"/>
</dbReference>
<dbReference type="PANTHER" id="PTHR34703">
    <property type="entry name" value="ANTIPORTER SUBUNIT MNHG2-RELATED"/>
    <property type="match status" value="1"/>
</dbReference>